<dbReference type="RefSeq" id="WP_131608006.1">
    <property type="nucleotide sequence ID" value="NZ_SJSM01000003.1"/>
</dbReference>
<dbReference type="AlphaFoldDB" id="A0A4R0ND78"/>
<protein>
    <recommendedName>
        <fullName evidence="4">Glycerophosphoryl diester phosphodiesterase membrane domain-containing protein</fullName>
    </recommendedName>
</protein>
<reference evidence="2 3" key="1">
    <citation type="submission" date="2019-02" db="EMBL/GenBank/DDBJ databases">
        <title>Pedobacter sp. RP-3-8 sp. nov., isolated from Arctic soil.</title>
        <authorList>
            <person name="Dahal R.H."/>
        </authorList>
    </citation>
    <scope>NUCLEOTIDE SEQUENCE [LARGE SCALE GENOMIC DNA]</scope>
    <source>
        <strain evidence="2 3">RP-3-8</strain>
    </source>
</reference>
<feature type="transmembrane region" description="Helical" evidence="1">
    <location>
        <begin position="189"/>
        <end position="216"/>
    </location>
</feature>
<organism evidence="2 3">
    <name type="scientific">Pedobacter hiemivivus</name>
    <dbReference type="NCBI Taxonomy" id="2530454"/>
    <lineage>
        <taxon>Bacteria</taxon>
        <taxon>Pseudomonadati</taxon>
        <taxon>Bacteroidota</taxon>
        <taxon>Sphingobacteriia</taxon>
        <taxon>Sphingobacteriales</taxon>
        <taxon>Sphingobacteriaceae</taxon>
        <taxon>Pedobacter</taxon>
    </lineage>
</organism>
<feature type="transmembrane region" description="Helical" evidence="1">
    <location>
        <begin position="153"/>
        <end position="169"/>
    </location>
</feature>
<name>A0A4R0ND78_9SPHI</name>
<dbReference type="OrthoDB" id="1049480at2"/>
<feature type="transmembrane region" description="Helical" evidence="1">
    <location>
        <begin position="236"/>
        <end position="263"/>
    </location>
</feature>
<feature type="transmembrane region" description="Helical" evidence="1">
    <location>
        <begin position="82"/>
        <end position="107"/>
    </location>
</feature>
<feature type="transmembrane region" description="Helical" evidence="1">
    <location>
        <begin position="127"/>
        <end position="147"/>
    </location>
</feature>
<dbReference type="Proteomes" id="UP000291117">
    <property type="component" value="Unassembled WGS sequence"/>
</dbReference>
<comment type="caution">
    <text evidence="2">The sequence shown here is derived from an EMBL/GenBank/DDBJ whole genome shotgun (WGS) entry which is preliminary data.</text>
</comment>
<proteinExistence type="predicted"/>
<evidence type="ECO:0008006" key="4">
    <source>
        <dbReference type="Google" id="ProtNLM"/>
    </source>
</evidence>
<accession>A0A4R0ND78</accession>
<dbReference type="EMBL" id="SJSM01000003">
    <property type="protein sequence ID" value="TCC97647.1"/>
    <property type="molecule type" value="Genomic_DNA"/>
</dbReference>
<keyword evidence="3" id="KW-1185">Reference proteome</keyword>
<gene>
    <name evidence="2" type="ORF">EZ444_06955</name>
</gene>
<keyword evidence="1" id="KW-1133">Transmembrane helix</keyword>
<keyword evidence="1" id="KW-0472">Membrane</keyword>
<evidence type="ECO:0000313" key="2">
    <source>
        <dbReference type="EMBL" id="TCC97647.1"/>
    </source>
</evidence>
<sequence length="292" mass="33231">MPNLELKKAREFGEIINDTFLFIRQNFKPLLKVFAYLCGFFILAGMIAGIIQQLEMETTLNGLKQGKASWQTTMATLFTFNYLLVAILSFCSSAAILVSTLSFIALYIQKGNVAPTPDEVWGYFKYYYFRVFFSNIIVILFVSLGFLFCLLPGIYLFPAMSLLLSMMVLENTNFQYAFNRSFKLLKNQWWVTAGAVLIIWVIAYACMSFAAIPTLVLKMGGAFFPGIEGWSKMFTIIGVALQYLSYVFMMIPVIGVSLCYFNLVEIQESTGLMDRINQFGEEKDHFSGLEEY</sequence>
<evidence type="ECO:0000313" key="3">
    <source>
        <dbReference type="Proteomes" id="UP000291117"/>
    </source>
</evidence>
<keyword evidence="1" id="KW-0812">Transmembrane</keyword>
<evidence type="ECO:0000256" key="1">
    <source>
        <dbReference type="SAM" id="Phobius"/>
    </source>
</evidence>
<feature type="transmembrane region" description="Helical" evidence="1">
    <location>
        <begin position="33"/>
        <end position="54"/>
    </location>
</feature>